<feature type="coiled-coil region" evidence="1">
    <location>
        <begin position="233"/>
        <end position="274"/>
    </location>
</feature>
<dbReference type="Pfam" id="PF09754">
    <property type="entry name" value="PAC2"/>
    <property type="match status" value="1"/>
</dbReference>
<dbReference type="Gene3D" id="1.10.287.100">
    <property type="match status" value="1"/>
</dbReference>
<dbReference type="InterPro" id="IPR008492">
    <property type="entry name" value="Rv2714-like"/>
</dbReference>
<dbReference type="Gene3D" id="3.40.50.10900">
    <property type="entry name" value="PAC-like subunit"/>
    <property type="match status" value="1"/>
</dbReference>
<keyword evidence="3" id="KW-1185">Reference proteome</keyword>
<dbReference type="RefSeq" id="WP_240769626.1">
    <property type="nucleotide sequence ID" value="NZ_JBHSNS010000014.1"/>
</dbReference>
<reference evidence="3" key="1">
    <citation type="journal article" date="2019" name="Int. J. Syst. Evol. Microbiol.">
        <title>The Global Catalogue of Microorganisms (GCM) 10K type strain sequencing project: providing services to taxonomists for standard genome sequencing and annotation.</title>
        <authorList>
            <consortium name="The Broad Institute Genomics Platform"/>
            <consortium name="The Broad Institute Genome Sequencing Center for Infectious Disease"/>
            <person name="Wu L."/>
            <person name="Ma J."/>
        </authorList>
    </citation>
    <scope>NUCLEOTIDE SEQUENCE [LARGE SCALE GENOMIC DNA]</scope>
    <source>
        <strain evidence="3">YIM 94188</strain>
    </source>
</reference>
<proteinExistence type="predicted"/>
<protein>
    <submittedName>
        <fullName evidence="2">PAC2 family protein</fullName>
    </submittedName>
</protein>
<dbReference type="InterPro" id="IPR038389">
    <property type="entry name" value="PSMG2_sf"/>
</dbReference>
<accession>A0ABW0ZMK5</accession>
<name>A0ABW0ZMK5_9ACTN</name>
<evidence type="ECO:0000256" key="1">
    <source>
        <dbReference type="SAM" id="Coils"/>
    </source>
</evidence>
<comment type="caution">
    <text evidence="2">The sequence shown here is derived from an EMBL/GenBank/DDBJ whole genome shotgun (WGS) entry which is preliminary data.</text>
</comment>
<gene>
    <name evidence="2" type="ORF">ACFPQB_20420</name>
</gene>
<dbReference type="PIRSF" id="PIRSF028754">
    <property type="entry name" value="UCP028754"/>
    <property type="match status" value="1"/>
</dbReference>
<sequence>MTTPAQPSSPGPRLVHIVDEVPELAGVQALPMIVSLEGFLDAGNAGAHACSHLVGQGAFSEGGGAVVATFDVDQLHDYRARRPPMTFARDHYEEYDAPRLVVRLLRDTGGSPYLLLHGSEPDIRWEAFCRGVLEVVERFGVALVVSMGSVPMAVPHTRPIAITHHANNPGLLTGSSPWRGELRIPSSAQALLELRLGEWGHDAQGFVAHVPHYLAQLDYPRASVALLEEVELAARLTIDLTELREQAEEREEEINRYLASNEEVRDVVVALEQQYDTFARAEEEGSSLLAEDEPLPTGEEIGRQFEQFLAGLEGPEESGGGQ</sequence>
<dbReference type="EMBL" id="JBHSNS010000014">
    <property type="protein sequence ID" value="MFC5731287.1"/>
    <property type="molecule type" value="Genomic_DNA"/>
</dbReference>
<evidence type="ECO:0000313" key="3">
    <source>
        <dbReference type="Proteomes" id="UP001596072"/>
    </source>
</evidence>
<dbReference type="Proteomes" id="UP001596072">
    <property type="component" value="Unassembled WGS sequence"/>
</dbReference>
<keyword evidence="1" id="KW-0175">Coiled coil</keyword>
<dbReference type="SUPFAM" id="SSF159659">
    <property type="entry name" value="Cgl1923-like"/>
    <property type="match status" value="1"/>
</dbReference>
<dbReference type="InterPro" id="IPR019151">
    <property type="entry name" value="Proteasome_assmbl_chaperone_2"/>
</dbReference>
<evidence type="ECO:0000313" key="2">
    <source>
        <dbReference type="EMBL" id="MFC5731287.1"/>
    </source>
</evidence>
<organism evidence="2 3">
    <name type="scientific">Nocardioides vastitatis</name>
    <dbReference type="NCBI Taxonomy" id="2568655"/>
    <lineage>
        <taxon>Bacteria</taxon>
        <taxon>Bacillati</taxon>
        <taxon>Actinomycetota</taxon>
        <taxon>Actinomycetes</taxon>
        <taxon>Propionibacteriales</taxon>
        <taxon>Nocardioidaceae</taxon>
        <taxon>Nocardioides</taxon>
    </lineage>
</organism>